<evidence type="ECO:0000313" key="3">
    <source>
        <dbReference type="Proteomes" id="UP001152803"/>
    </source>
</evidence>
<gene>
    <name evidence="2" type="ORF">COCON_G00147790</name>
</gene>
<dbReference type="AlphaFoldDB" id="A0A9Q1DCK6"/>
<organism evidence="2 3">
    <name type="scientific">Conger conger</name>
    <name type="common">Conger eel</name>
    <name type="synonym">Muraena conger</name>
    <dbReference type="NCBI Taxonomy" id="82655"/>
    <lineage>
        <taxon>Eukaryota</taxon>
        <taxon>Metazoa</taxon>
        <taxon>Chordata</taxon>
        <taxon>Craniata</taxon>
        <taxon>Vertebrata</taxon>
        <taxon>Euteleostomi</taxon>
        <taxon>Actinopterygii</taxon>
        <taxon>Neopterygii</taxon>
        <taxon>Teleostei</taxon>
        <taxon>Anguilliformes</taxon>
        <taxon>Congridae</taxon>
        <taxon>Conger</taxon>
    </lineage>
</organism>
<evidence type="ECO:0000256" key="1">
    <source>
        <dbReference type="SAM" id="MobiDB-lite"/>
    </source>
</evidence>
<name>A0A9Q1DCK6_CONCO</name>
<evidence type="ECO:0000313" key="2">
    <source>
        <dbReference type="EMBL" id="KAJ8265680.1"/>
    </source>
</evidence>
<dbReference type="EMBL" id="JAFJMO010000010">
    <property type="protein sequence ID" value="KAJ8265680.1"/>
    <property type="molecule type" value="Genomic_DNA"/>
</dbReference>
<reference evidence="2" key="1">
    <citation type="journal article" date="2023" name="Science">
        <title>Genome structures resolve the early diversification of teleost fishes.</title>
        <authorList>
            <person name="Parey E."/>
            <person name="Louis A."/>
            <person name="Montfort J."/>
            <person name="Bouchez O."/>
            <person name="Roques C."/>
            <person name="Iampietro C."/>
            <person name="Lluch J."/>
            <person name="Castinel A."/>
            <person name="Donnadieu C."/>
            <person name="Desvignes T."/>
            <person name="Floi Bucao C."/>
            <person name="Jouanno E."/>
            <person name="Wen M."/>
            <person name="Mejri S."/>
            <person name="Dirks R."/>
            <person name="Jansen H."/>
            <person name="Henkel C."/>
            <person name="Chen W.J."/>
            <person name="Zahm M."/>
            <person name="Cabau C."/>
            <person name="Klopp C."/>
            <person name="Thompson A.W."/>
            <person name="Robinson-Rechavi M."/>
            <person name="Braasch I."/>
            <person name="Lecointre G."/>
            <person name="Bobe J."/>
            <person name="Postlethwait J.H."/>
            <person name="Berthelot C."/>
            <person name="Roest Crollius H."/>
            <person name="Guiguen Y."/>
        </authorList>
    </citation>
    <scope>NUCLEOTIDE SEQUENCE</scope>
    <source>
        <strain evidence="2">Concon-B</strain>
    </source>
</reference>
<protein>
    <submittedName>
        <fullName evidence="2">Uncharacterized protein</fullName>
    </submittedName>
</protein>
<proteinExistence type="predicted"/>
<accession>A0A9Q1DCK6</accession>
<dbReference type="Proteomes" id="UP001152803">
    <property type="component" value="Unassembled WGS sequence"/>
</dbReference>
<keyword evidence="3" id="KW-1185">Reference proteome</keyword>
<feature type="region of interest" description="Disordered" evidence="1">
    <location>
        <begin position="1"/>
        <end position="28"/>
    </location>
</feature>
<sequence>MATRSAPPSFVSRLHRARMKESGGSGRVVPTPMQLEGFTNLRFLCQSLATWHATLFPEIRCRPPPVVRSSAASDWLLSGHLIPQEL</sequence>
<comment type="caution">
    <text evidence="2">The sequence shown here is derived from an EMBL/GenBank/DDBJ whole genome shotgun (WGS) entry which is preliminary data.</text>
</comment>